<evidence type="ECO:0000256" key="3">
    <source>
        <dbReference type="ARBA" id="ARBA00004305"/>
    </source>
</evidence>
<feature type="binding site" evidence="10">
    <location>
        <position position="187"/>
    </location>
    <ligand>
        <name>Mn(2+)</name>
        <dbReference type="ChEBI" id="CHEBI:29035"/>
    </ligand>
</feature>
<evidence type="ECO:0000256" key="2">
    <source>
        <dbReference type="ARBA" id="ARBA00002170"/>
    </source>
</evidence>
<dbReference type="GO" id="GO:0005759">
    <property type="term" value="C:mitochondrial matrix"/>
    <property type="evidence" value="ECO:0007669"/>
    <property type="project" value="UniProtKB-SubCell"/>
</dbReference>
<comment type="subcellular location">
    <subcellularLocation>
        <location evidence="3">Mitochondrion matrix</location>
    </subcellularLocation>
</comment>
<dbReference type="InterPro" id="IPR019832">
    <property type="entry name" value="Mn/Fe_SOD_C"/>
</dbReference>
<comment type="function">
    <text evidence="11">Destroys radicals which are normally produced within the cells and which are toxic to biological systems.</text>
</comment>
<dbReference type="EMBL" id="MK422496">
    <property type="protein sequence ID" value="QBH71923.1"/>
    <property type="molecule type" value="mRNA"/>
</dbReference>
<dbReference type="InterPro" id="IPR001189">
    <property type="entry name" value="Mn/Fe_SOD"/>
</dbReference>
<dbReference type="InterPro" id="IPR036314">
    <property type="entry name" value="SOD_C_sf"/>
</dbReference>
<dbReference type="AlphaFoldDB" id="A0A6G5NJW8"/>
<dbReference type="Gene3D" id="1.10.287.990">
    <property type="entry name" value="Fe,Mn superoxide dismutase (SOD) domain"/>
    <property type="match status" value="1"/>
</dbReference>
<protein>
    <recommendedName>
        <fullName evidence="5 11">Superoxide dismutase</fullName>
        <ecNumber evidence="5 11">1.15.1.1</ecNumber>
    </recommendedName>
</protein>
<evidence type="ECO:0000256" key="1">
    <source>
        <dbReference type="ARBA" id="ARBA00001936"/>
    </source>
</evidence>
<dbReference type="GO" id="GO:0004784">
    <property type="term" value="F:superoxide dismutase activity"/>
    <property type="evidence" value="ECO:0007669"/>
    <property type="project" value="UniProtKB-EC"/>
</dbReference>
<evidence type="ECO:0000256" key="10">
    <source>
        <dbReference type="PIRSR" id="PIRSR000349-1"/>
    </source>
</evidence>
<feature type="binding site" evidence="10">
    <location>
        <position position="191"/>
    </location>
    <ligand>
        <name>Mn(2+)</name>
        <dbReference type="ChEBI" id="CHEBI:29035"/>
    </ligand>
</feature>
<feature type="domain" description="Manganese/iron superoxide dismutase N-terminal" evidence="12">
    <location>
        <begin position="31"/>
        <end position="109"/>
    </location>
</feature>
<evidence type="ECO:0000259" key="12">
    <source>
        <dbReference type="Pfam" id="PF00081"/>
    </source>
</evidence>
<keyword evidence="7 11" id="KW-0560">Oxidoreductase</keyword>
<comment type="cofactor">
    <cofactor evidence="1">
        <name>Mn(2+)</name>
        <dbReference type="ChEBI" id="CHEBI:29035"/>
    </cofactor>
</comment>
<evidence type="ECO:0000313" key="14">
    <source>
        <dbReference type="EMBL" id="QBH71923.1"/>
    </source>
</evidence>
<dbReference type="PANTHER" id="PTHR11404:SF6">
    <property type="entry name" value="SUPEROXIDE DISMUTASE [MN], MITOCHONDRIAL"/>
    <property type="match status" value="1"/>
</dbReference>
<reference evidence="14" key="1">
    <citation type="submission" date="2019-01" db="EMBL/GenBank/DDBJ databases">
        <title>Assessing the tolerance of two ecologically distinct lichen algae to cyclic desiccation: antioxidant system modulation.</title>
        <authorList>
            <person name="Hell A.F."/>
            <person name="Gasulla F."/>
            <person name="Gonzalez M."/>
            <person name="del Campo E.M."/>
            <person name="Centeno D."/>
            <person name="Casano L.M."/>
        </authorList>
    </citation>
    <scope>NUCLEOTIDE SEQUENCE</scope>
    <source>
        <strain evidence="14">TR9</strain>
    </source>
</reference>
<dbReference type="InterPro" id="IPR036324">
    <property type="entry name" value="Mn/Fe_SOD_N_sf"/>
</dbReference>
<proteinExistence type="evidence at transcript level"/>
<evidence type="ECO:0000256" key="8">
    <source>
        <dbReference type="ARBA" id="ARBA00023211"/>
    </source>
</evidence>
<evidence type="ECO:0000256" key="11">
    <source>
        <dbReference type="RuleBase" id="RU000414"/>
    </source>
</evidence>
<dbReference type="Pfam" id="PF02777">
    <property type="entry name" value="Sod_Fe_C"/>
    <property type="match status" value="1"/>
</dbReference>
<evidence type="ECO:0000256" key="5">
    <source>
        <dbReference type="ARBA" id="ARBA00012682"/>
    </source>
</evidence>
<evidence type="ECO:0000256" key="6">
    <source>
        <dbReference type="ARBA" id="ARBA00022723"/>
    </source>
</evidence>
<evidence type="ECO:0000256" key="9">
    <source>
        <dbReference type="ARBA" id="ARBA00049204"/>
    </source>
</evidence>
<dbReference type="PANTHER" id="PTHR11404">
    <property type="entry name" value="SUPEROXIDE DISMUTASE 2"/>
    <property type="match status" value="1"/>
</dbReference>
<evidence type="ECO:0000259" key="13">
    <source>
        <dbReference type="Pfam" id="PF02777"/>
    </source>
</evidence>
<feature type="binding site" evidence="10">
    <location>
        <position position="54"/>
    </location>
    <ligand>
        <name>Mn(2+)</name>
        <dbReference type="ChEBI" id="CHEBI:29035"/>
    </ligand>
</feature>
<dbReference type="PRINTS" id="PR01703">
    <property type="entry name" value="MNSODISMTASE"/>
</dbReference>
<dbReference type="InterPro" id="IPR019831">
    <property type="entry name" value="Mn/Fe_SOD_N"/>
</dbReference>
<dbReference type="InterPro" id="IPR050265">
    <property type="entry name" value="Fe/Mn_Superoxide_Dismutase"/>
</dbReference>
<feature type="binding site" evidence="10">
    <location>
        <position position="102"/>
    </location>
    <ligand>
        <name>Mn(2+)</name>
        <dbReference type="ChEBI" id="CHEBI:29035"/>
    </ligand>
</feature>
<dbReference type="PROSITE" id="PS00088">
    <property type="entry name" value="SOD_MN"/>
    <property type="match status" value="1"/>
</dbReference>
<accession>A0A6G5NJW8</accession>
<comment type="catalytic activity">
    <reaction evidence="9 11">
        <text>2 superoxide + 2 H(+) = H2O2 + O2</text>
        <dbReference type="Rhea" id="RHEA:20696"/>
        <dbReference type="ChEBI" id="CHEBI:15378"/>
        <dbReference type="ChEBI" id="CHEBI:15379"/>
        <dbReference type="ChEBI" id="CHEBI:16240"/>
        <dbReference type="ChEBI" id="CHEBI:18421"/>
        <dbReference type="EC" id="1.15.1.1"/>
    </reaction>
</comment>
<dbReference type="FunFam" id="1.10.287.990:FF:000001">
    <property type="entry name" value="Superoxide dismutase"/>
    <property type="match status" value="1"/>
</dbReference>
<dbReference type="SUPFAM" id="SSF54719">
    <property type="entry name" value="Fe,Mn superoxide dismutase (SOD), C-terminal domain"/>
    <property type="match status" value="1"/>
</dbReference>
<name>A0A6G5NJW8_9CHLO</name>
<organism evidence="14">
    <name type="scientific">Trebouxia lynnae</name>
    <dbReference type="NCBI Taxonomy" id="1825957"/>
    <lineage>
        <taxon>Eukaryota</taxon>
        <taxon>Viridiplantae</taxon>
        <taxon>Chlorophyta</taxon>
        <taxon>core chlorophytes</taxon>
        <taxon>Trebouxiophyceae</taxon>
        <taxon>Trebouxiales</taxon>
        <taxon>Trebouxiaceae</taxon>
        <taxon>Trebouxia</taxon>
    </lineage>
</organism>
<keyword evidence="6 10" id="KW-0479">Metal-binding</keyword>
<dbReference type="PIRSF" id="PIRSF000349">
    <property type="entry name" value="SODismutase"/>
    <property type="match status" value="1"/>
</dbReference>
<keyword evidence="8" id="KW-0464">Manganese</keyword>
<feature type="domain" description="Manganese/iron superoxide dismutase C-terminal" evidence="13">
    <location>
        <begin position="118"/>
        <end position="220"/>
    </location>
</feature>
<dbReference type="EC" id="1.15.1.1" evidence="5 11"/>
<sequence length="225" mass="25083">MALAGRCSQSAGSLMSALRSMQACRSLTTQTLPDLPYDYSALEPVISAEIMKLHHGKHHNTYITTLNQSYEKYAEAEAKGDVAKMIELQQAIKFNGGGHVNHSIFWQNLTPPKDFEAPSGELKSAIENDFGSVEELSKKFNAKAATVQGSGWGWLGYSPELKHLVITTTANQDPLTTQGLVPLLGVDMWEHAYYLQYNNVKADYLKEIWKIVNWKDVASRYSKAQ</sequence>
<dbReference type="Pfam" id="PF00081">
    <property type="entry name" value="Sod_Fe_N"/>
    <property type="match status" value="1"/>
</dbReference>
<comment type="similarity">
    <text evidence="4 11">Belongs to the iron/manganese superoxide dismutase family.</text>
</comment>
<dbReference type="InterPro" id="IPR019833">
    <property type="entry name" value="Mn/Fe_SOD_BS"/>
</dbReference>
<evidence type="ECO:0000256" key="7">
    <source>
        <dbReference type="ARBA" id="ARBA00023002"/>
    </source>
</evidence>
<dbReference type="SUPFAM" id="SSF46609">
    <property type="entry name" value="Fe,Mn superoxide dismutase (SOD), N-terminal domain"/>
    <property type="match status" value="1"/>
</dbReference>
<dbReference type="FunFam" id="3.55.40.20:FF:000002">
    <property type="entry name" value="Superoxide dismutase"/>
    <property type="match status" value="1"/>
</dbReference>
<evidence type="ECO:0000256" key="4">
    <source>
        <dbReference type="ARBA" id="ARBA00008714"/>
    </source>
</evidence>
<dbReference type="GO" id="GO:0030145">
    <property type="term" value="F:manganese ion binding"/>
    <property type="evidence" value="ECO:0007669"/>
    <property type="project" value="TreeGrafter"/>
</dbReference>
<dbReference type="Gene3D" id="3.55.40.20">
    <property type="entry name" value="Iron/manganese superoxide dismutase, C-terminal domain"/>
    <property type="match status" value="1"/>
</dbReference>
<comment type="function">
    <text evidence="2">Destroys superoxide anion radicals which are normally produced within the cells and which are toxic to biological systems.</text>
</comment>